<dbReference type="Proteomes" id="UP000236736">
    <property type="component" value="Unassembled WGS sequence"/>
</dbReference>
<dbReference type="STRING" id="1120964.GCA_001313265_05784"/>
<reference evidence="2" key="1">
    <citation type="submission" date="2016-10" db="EMBL/GenBank/DDBJ databases">
        <authorList>
            <person name="Varghese N."/>
            <person name="Submissions S."/>
        </authorList>
    </citation>
    <scope>NUCLEOTIDE SEQUENCE [LARGE SCALE GENOMIC DNA]</scope>
    <source>
        <strain evidence="2">DSM 17298</strain>
    </source>
</reference>
<evidence type="ECO:0000313" key="1">
    <source>
        <dbReference type="EMBL" id="SEG37296.1"/>
    </source>
</evidence>
<keyword evidence="2" id="KW-1185">Reference proteome</keyword>
<protein>
    <submittedName>
        <fullName evidence="1">Predicted Zn-dependent protease</fullName>
    </submittedName>
</protein>
<sequence length="182" mass="20654">MGSLSNVGTPDGWAGMLIGAEHLSKDPNSNLDSLSEWEQKIIFDFDQTVPIIVHEYVHLQQKNASESTLLDLAIMEGAADFITHLILGQPTDPRVFDFGVANEEKLWVQFETQMNGENTDDWLFNTDNPETGYPGNLGYFIGFRICESYYHQAVDKKSAIKEMLEIRDFEKFLKDSAYGSKY</sequence>
<dbReference type="Pfam" id="PF25594">
    <property type="entry name" value="GldB_lipo"/>
    <property type="match status" value="1"/>
</dbReference>
<keyword evidence="1" id="KW-0645">Protease</keyword>
<keyword evidence="1" id="KW-0378">Hydrolase</keyword>
<dbReference type="GO" id="GO:0008233">
    <property type="term" value="F:peptidase activity"/>
    <property type="evidence" value="ECO:0007669"/>
    <property type="project" value="UniProtKB-KW"/>
</dbReference>
<dbReference type="OrthoDB" id="6402335at2"/>
<evidence type="ECO:0000313" key="2">
    <source>
        <dbReference type="Proteomes" id="UP000236736"/>
    </source>
</evidence>
<gene>
    <name evidence="1" type="ORF">SAMN03080598_03587</name>
</gene>
<dbReference type="AlphaFoldDB" id="A0A1H5ZPH7"/>
<dbReference type="GO" id="GO:0006508">
    <property type="term" value="P:proteolysis"/>
    <property type="evidence" value="ECO:0007669"/>
    <property type="project" value="UniProtKB-KW"/>
</dbReference>
<organism evidence="1 2">
    <name type="scientific">Algoriphagus boritolerans DSM 17298 = JCM 18970</name>
    <dbReference type="NCBI Taxonomy" id="1120964"/>
    <lineage>
        <taxon>Bacteria</taxon>
        <taxon>Pseudomonadati</taxon>
        <taxon>Bacteroidota</taxon>
        <taxon>Cytophagia</taxon>
        <taxon>Cytophagales</taxon>
        <taxon>Cyclobacteriaceae</taxon>
        <taxon>Algoriphagus</taxon>
    </lineage>
</organism>
<dbReference type="EMBL" id="FNVR01000029">
    <property type="protein sequence ID" value="SEG37296.1"/>
    <property type="molecule type" value="Genomic_DNA"/>
</dbReference>
<name>A0A1H5ZPH7_9BACT</name>
<proteinExistence type="predicted"/>
<accession>A0A1H5ZPH7</accession>
<dbReference type="RefSeq" id="WP_103926175.1">
    <property type="nucleotide sequence ID" value="NZ_FNVR01000029.1"/>
</dbReference>
<dbReference type="InterPro" id="IPR019853">
    <property type="entry name" value="GldB-like"/>
</dbReference>